<evidence type="ECO:0000256" key="5">
    <source>
        <dbReference type="ARBA" id="ARBA00012452"/>
    </source>
</evidence>
<organism evidence="18 19">
    <name type="scientific">Patella caerulea</name>
    <name type="common">Rayed Mediterranean limpet</name>
    <dbReference type="NCBI Taxonomy" id="87958"/>
    <lineage>
        <taxon>Eukaryota</taxon>
        <taxon>Metazoa</taxon>
        <taxon>Spiralia</taxon>
        <taxon>Lophotrochozoa</taxon>
        <taxon>Mollusca</taxon>
        <taxon>Gastropoda</taxon>
        <taxon>Patellogastropoda</taxon>
        <taxon>Patelloidea</taxon>
        <taxon>Patellidae</taxon>
        <taxon>Patella</taxon>
    </lineage>
</organism>
<dbReference type="GO" id="GO:0005741">
    <property type="term" value="C:mitochondrial outer membrane"/>
    <property type="evidence" value="ECO:0007669"/>
    <property type="project" value="UniProtKB-SubCell"/>
</dbReference>
<keyword evidence="10 17" id="KW-1133">Transmembrane helix</keyword>
<dbReference type="Pfam" id="PF01124">
    <property type="entry name" value="MAPEG"/>
    <property type="match status" value="1"/>
</dbReference>
<keyword evidence="12" id="KW-0496">Mitochondrion</keyword>
<dbReference type="EMBL" id="JAZGQO010000015">
    <property type="protein sequence ID" value="KAK6169475.1"/>
    <property type="molecule type" value="Genomic_DNA"/>
</dbReference>
<evidence type="ECO:0000256" key="10">
    <source>
        <dbReference type="ARBA" id="ARBA00022989"/>
    </source>
</evidence>
<dbReference type="GO" id="GO:0005789">
    <property type="term" value="C:endoplasmic reticulum membrane"/>
    <property type="evidence" value="ECO:0007669"/>
    <property type="project" value="UniProtKB-SubCell"/>
</dbReference>
<comment type="catalytic activity">
    <reaction evidence="16">
        <text>RX + glutathione = an S-substituted glutathione + a halide anion + H(+)</text>
        <dbReference type="Rhea" id="RHEA:16437"/>
        <dbReference type="ChEBI" id="CHEBI:15378"/>
        <dbReference type="ChEBI" id="CHEBI:16042"/>
        <dbReference type="ChEBI" id="CHEBI:17792"/>
        <dbReference type="ChEBI" id="CHEBI:57925"/>
        <dbReference type="ChEBI" id="CHEBI:90779"/>
        <dbReference type="EC" id="2.5.1.18"/>
    </reaction>
    <physiologicalReaction direction="left-to-right" evidence="16">
        <dbReference type="Rhea" id="RHEA:16438"/>
    </physiologicalReaction>
</comment>
<keyword evidence="19" id="KW-1185">Reference proteome</keyword>
<evidence type="ECO:0000256" key="12">
    <source>
        <dbReference type="ARBA" id="ARBA00023128"/>
    </source>
</evidence>
<dbReference type="Gene3D" id="1.20.120.550">
    <property type="entry name" value="Membrane associated eicosanoid/glutathione metabolism-like domain"/>
    <property type="match status" value="1"/>
</dbReference>
<feature type="transmembrane region" description="Helical" evidence="17">
    <location>
        <begin position="15"/>
        <end position="36"/>
    </location>
</feature>
<evidence type="ECO:0000256" key="11">
    <source>
        <dbReference type="ARBA" id="ARBA00022990"/>
    </source>
</evidence>
<reference evidence="18 19" key="1">
    <citation type="submission" date="2024-01" db="EMBL/GenBank/DDBJ databases">
        <title>The genome of the rayed Mediterranean limpet Patella caerulea (Linnaeus, 1758).</title>
        <authorList>
            <person name="Anh-Thu Weber A."/>
            <person name="Halstead-Nussloch G."/>
        </authorList>
    </citation>
    <scope>NUCLEOTIDE SEQUENCE [LARGE SCALE GENOMIC DNA]</scope>
    <source>
        <strain evidence="18">AATW-2023a</strain>
        <tissue evidence="18">Whole specimen</tissue>
    </source>
</reference>
<keyword evidence="6" id="KW-0808">Transferase</keyword>
<dbReference type="InterPro" id="IPR001129">
    <property type="entry name" value="Membr-assoc_MAPEG"/>
</dbReference>
<protein>
    <recommendedName>
        <fullName evidence="15">Microsomal glutathione S-transferase 1</fullName>
        <ecNumber evidence="5">2.5.1.18</ecNumber>
    </recommendedName>
</protein>
<comment type="subcellular location">
    <subcellularLocation>
        <location evidence="3">Endoplasmic reticulum membrane</location>
        <topology evidence="3">Multi-pass membrane protein</topology>
    </subcellularLocation>
    <subcellularLocation>
        <location evidence="2">Mitochondrion outer membrane</location>
    </subcellularLocation>
</comment>
<dbReference type="AlphaFoldDB" id="A0AAN8J4N8"/>
<dbReference type="SUPFAM" id="SSF161084">
    <property type="entry name" value="MAPEG domain-like"/>
    <property type="match status" value="1"/>
</dbReference>
<proteinExistence type="inferred from homology"/>
<evidence type="ECO:0000256" key="1">
    <source>
        <dbReference type="ARBA" id="ARBA00003701"/>
    </source>
</evidence>
<dbReference type="Proteomes" id="UP001347796">
    <property type="component" value="Unassembled WGS sequence"/>
</dbReference>
<evidence type="ECO:0000256" key="7">
    <source>
        <dbReference type="ARBA" id="ARBA00022692"/>
    </source>
</evidence>
<gene>
    <name evidence="18" type="ORF">SNE40_020523</name>
</gene>
<keyword evidence="9" id="KW-0256">Endoplasmic reticulum</keyword>
<evidence type="ECO:0000256" key="13">
    <source>
        <dbReference type="ARBA" id="ARBA00023136"/>
    </source>
</evidence>
<dbReference type="EC" id="2.5.1.18" evidence="5"/>
<dbReference type="GO" id="GO:0004364">
    <property type="term" value="F:glutathione transferase activity"/>
    <property type="evidence" value="ECO:0007669"/>
    <property type="project" value="UniProtKB-EC"/>
</dbReference>
<dbReference type="PANTHER" id="PTHR10689">
    <property type="entry name" value="MICROSOMAL GLUTATHIONE S-TRANSFERASE 1"/>
    <property type="match status" value="1"/>
</dbReference>
<evidence type="ECO:0000313" key="19">
    <source>
        <dbReference type="Proteomes" id="UP001347796"/>
    </source>
</evidence>
<evidence type="ECO:0000256" key="17">
    <source>
        <dbReference type="SAM" id="Phobius"/>
    </source>
</evidence>
<evidence type="ECO:0000256" key="15">
    <source>
        <dbReference type="ARBA" id="ARBA00039397"/>
    </source>
</evidence>
<keyword evidence="8" id="KW-1000">Mitochondrion outer membrane</keyword>
<evidence type="ECO:0000256" key="4">
    <source>
        <dbReference type="ARBA" id="ARBA00010459"/>
    </source>
</evidence>
<evidence type="ECO:0000256" key="9">
    <source>
        <dbReference type="ARBA" id="ARBA00022824"/>
    </source>
</evidence>
<comment type="function">
    <text evidence="1">Conjugation of reduced glutathione to a wide number of exogenous and endogenous hydrophobic electrophiles.</text>
</comment>
<evidence type="ECO:0000256" key="8">
    <source>
        <dbReference type="ARBA" id="ARBA00022787"/>
    </source>
</evidence>
<evidence type="ECO:0000313" key="18">
    <source>
        <dbReference type="EMBL" id="KAK6169475.1"/>
    </source>
</evidence>
<comment type="subunit">
    <text evidence="14">Homotrimer; The trimer binds only one molecule of glutathione.</text>
</comment>
<comment type="caution">
    <text evidence="18">The sequence shown here is derived from an EMBL/GenBank/DDBJ whole genome shotgun (WGS) entry which is preliminary data.</text>
</comment>
<keyword evidence="7 17" id="KW-0812">Transmembrane</keyword>
<evidence type="ECO:0000256" key="2">
    <source>
        <dbReference type="ARBA" id="ARBA00004294"/>
    </source>
</evidence>
<evidence type="ECO:0000256" key="14">
    <source>
        <dbReference type="ARBA" id="ARBA00038540"/>
    </source>
</evidence>
<keyword evidence="11" id="KW-0007">Acetylation</keyword>
<evidence type="ECO:0000256" key="3">
    <source>
        <dbReference type="ARBA" id="ARBA00004477"/>
    </source>
</evidence>
<evidence type="ECO:0000256" key="16">
    <source>
        <dbReference type="ARBA" id="ARBA00049385"/>
    </source>
</evidence>
<dbReference type="PANTHER" id="PTHR10689:SF6">
    <property type="entry name" value="MICROSOMAL GLUTATHIONE S-TRANSFERASE 1"/>
    <property type="match status" value="1"/>
</dbReference>
<comment type="similarity">
    <text evidence="4">Belongs to the MAPEG family.</text>
</comment>
<name>A0AAN8J4N8_PATCE</name>
<dbReference type="InterPro" id="IPR023352">
    <property type="entry name" value="MAPEG-like_dom_sf"/>
</dbReference>
<sequence>MSDVLSFGNPVFQQFALYSGLVIGKTLLMGPITSFFRLRHDTYSNEEDCKLSKDKALKPRFDDRTIERIRRCHQNDMENVIPFVLFGLFYVATEPYPEVASILFKTFAASRFLHTLCYMVPLPQPSRFVCFLTGAGVTGAMAFRVLMFSSL</sequence>
<dbReference type="FunFam" id="1.20.120.550:FF:000002">
    <property type="entry name" value="Microsomal glutathione S-transferase 1"/>
    <property type="match status" value="1"/>
</dbReference>
<keyword evidence="13 17" id="KW-0472">Membrane</keyword>
<feature type="transmembrane region" description="Helical" evidence="17">
    <location>
        <begin position="128"/>
        <end position="147"/>
    </location>
</feature>
<accession>A0AAN8J4N8</accession>
<dbReference type="InterPro" id="IPR040162">
    <property type="entry name" value="MGST1-like"/>
</dbReference>
<evidence type="ECO:0000256" key="6">
    <source>
        <dbReference type="ARBA" id="ARBA00022679"/>
    </source>
</evidence>